<protein>
    <submittedName>
        <fullName evidence="1">Uncharacterized protein</fullName>
    </submittedName>
</protein>
<organism evidence="1 2">
    <name type="scientific">Tanacetum coccineum</name>
    <dbReference type="NCBI Taxonomy" id="301880"/>
    <lineage>
        <taxon>Eukaryota</taxon>
        <taxon>Viridiplantae</taxon>
        <taxon>Streptophyta</taxon>
        <taxon>Embryophyta</taxon>
        <taxon>Tracheophyta</taxon>
        <taxon>Spermatophyta</taxon>
        <taxon>Magnoliopsida</taxon>
        <taxon>eudicotyledons</taxon>
        <taxon>Gunneridae</taxon>
        <taxon>Pentapetalae</taxon>
        <taxon>asterids</taxon>
        <taxon>campanulids</taxon>
        <taxon>Asterales</taxon>
        <taxon>Asteraceae</taxon>
        <taxon>Asteroideae</taxon>
        <taxon>Anthemideae</taxon>
        <taxon>Anthemidinae</taxon>
        <taxon>Tanacetum</taxon>
    </lineage>
</organism>
<dbReference type="InterPro" id="IPR052370">
    <property type="entry name" value="Meta-cleavage_hydrolase"/>
</dbReference>
<gene>
    <name evidence="1" type="ORF">Tco_1092844</name>
</gene>
<comment type="caution">
    <text evidence="1">The sequence shown here is derived from an EMBL/GenBank/DDBJ whole genome shotgun (WGS) entry which is preliminary data.</text>
</comment>
<accession>A0ABQ5IB24</accession>
<reference evidence="1" key="1">
    <citation type="journal article" date="2022" name="Int. J. Mol. Sci.">
        <title>Draft Genome of Tanacetum Coccineum: Genomic Comparison of Closely Related Tanacetum-Family Plants.</title>
        <authorList>
            <person name="Yamashiro T."/>
            <person name="Shiraishi A."/>
            <person name="Nakayama K."/>
            <person name="Satake H."/>
        </authorList>
    </citation>
    <scope>NUCLEOTIDE SEQUENCE</scope>
</reference>
<evidence type="ECO:0000313" key="2">
    <source>
        <dbReference type="Proteomes" id="UP001151760"/>
    </source>
</evidence>
<reference evidence="1" key="2">
    <citation type="submission" date="2022-01" db="EMBL/GenBank/DDBJ databases">
        <authorList>
            <person name="Yamashiro T."/>
            <person name="Shiraishi A."/>
            <person name="Satake H."/>
            <person name="Nakayama K."/>
        </authorList>
    </citation>
    <scope>NUCLEOTIDE SEQUENCE</scope>
</reference>
<evidence type="ECO:0000313" key="1">
    <source>
        <dbReference type="EMBL" id="GJT97326.1"/>
    </source>
</evidence>
<keyword evidence="2" id="KW-1185">Reference proteome</keyword>
<dbReference type="PANTHER" id="PTHR43139">
    <property type="entry name" value="SI:DKEY-122A22.2"/>
    <property type="match status" value="1"/>
</dbReference>
<dbReference type="Proteomes" id="UP001151760">
    <property type="component" value="Unassembled WGS sequence"/>
</dbReference>
<dbReference type="PANTHER" id="PTHR43139:SF59">
    <property type="entry name" value="ALPHA_BETA-HYDROLASES SUPERFAMILY PROTEIN"/>
    <property type="match status" value="1"/>
</dbReference>
<name>A0ABQ5IB24_9ASTR</name>
<dbReference type="EMBL" id="BQNB010020567">
    <property type="protein sequence ID" value="GJT97326.1"/>
    <property type="molecule type" value="Genomic_DNA"/>
</dbReference>
<proteinExistence type="predicted"/>
<sequence length="277" mass="31401">MKKLVKRESRIDVDATAITADWLLGINLKFDSLKTSFSNSGLKSTMTDLGDGTTIHCWIPKTKLNGVTQLQLGQNGVTRSKLSVCLEMKDLDDGLFPVKTLEEAAEILLPQTPEKMKELMKFTFVKPPVKLTPNCILVDFIDEMNKEHVEEKRELIIALAKDRKLSEIPKISQEMNKEHVEEKRELIIALAKDHMVVIKGTGHAYLVEKPKEFYRHLKSFLIPEVPPIPSLTTPPTDATPTITNASTTAWPRPYKPLTKWHRSTVANLNIFMVLKEF</sequence>